<dbReference type="InterPro" id="IPR036974">
    <property type="entry name" value="PUA_sf"/>
</dbReference>
<evidence type="ECO:0000256" key="2">
    <source>
        <dbReference type="ARBA" id="ARBA00022490"/>
    </source>
</evidence>
<comment type="subcellular location">
    <subcellularLocation>
        <location evidence="1">Cytoplasm</location>
    </subcellularLocation>
</comment>
<comment type="similarity">
    <text evidence="6">Belongs to the methyltransferase superfamily. RlmI family.</text>
</comment>
<dbReference type="SUPFAM" id="SSF53335">
    <property type="entry name" value="S-adenosyl-L-methionine-dependent methyltransferases"/>
    <property type="match status" value="1"/>
</dbReference>
<proteinExistence type="inferred from homology"/>
<comment type="caution">
    <text evidence="9">The sequence shown here is derived from an EMBL/GenBank/DDBJ whole genome shotgun (WGS) entry which is preliminary data.</text>
</comment>
<dbReference type="SUPFAM" id="SSF88697">
    <property type="entry name" value="PUA domain-like"/>
    <property type="match status" value="1"/>
</dbReference>
<feature type="domain" description="S-adenosylmethionine-dependent methyltransferase" evidence="7">
    <location>
        <begin position="193"/>
        <end position="401"/>
    </location>
</feature>
<keyword evidence="3 9" id="KW-0489">Methyltransferase</keyword>
<evidence type="ECO:0000313" key="10">
    <source>
        <dbReference type="Proteomes" id="UP000619079"/>
    </source>
</evidence>
<feature type="domain" description="RlmI-like PUA" evidence="8">
    <location>
        <begin position="13"/>
        <end position="79"/>
    </location>
</feature>
<dbReference type="Gene3D" id="3.30.750.80">
    <property type="entry name" value="RNA methyltransferase domain (HRMD) like"/>
    <property type="match status" value="1"/>
</dbReference>
<gene>
    <name evidence="9" type="ORF">JF290_16700</name>
</gene>
<dbReference type="Proteomes" id="UP000619079">
    <property type="component" value="Unassembled WGS sequence"/>
</dbReference>
<dbReference type="GO" id="GO:0003723">
    <property type="term" value="F:RNA binding"/>
    <property type="evidence" value="ECO:0007669"/>
    <property type="project" value="InterPro"/>
</dbReference>
<evidence type="ECO:0000313" key="9">
    <source>
        <dbReference type="EMBL" id="MBJ6373167.1"/>
    </source>
</evidence>
<dbReference type="GO" id="GO:0008168">
    <property type="term" value="F:methyltransferase activity"/>
    <property type="evidence" value="ECO:0007669"/>
    <property type="project" value="UniProtKB-KW"/>
</dbReference>
<dbReference type="GO" id="GO:0005737">
    <property type="term" value="C:cytoplasm"/>
    <property type="evidence" value="ECO:0007669"/>
    <property type="project" value="UniProtKB-SubCell"/>
</dbReference>
<organism evidence="9 10">
    <name type="scientific">Sedimentitalea arenosa</name>
    <dbReference type="NCBI Taxonomy" id="2798803"/>
    <lineage>
        <taxon>Bacteria</taxon>
        <taxon>Pseudomonadati</taxon>
        <taxon>Pseudomonadota</taxon>
        <taxon>Alphaproteobacteria</taxon>
        <taxon>Rhodobacterales</taxon>
        <taxon>Paracoccaceae</taxon>
        <taxon>Sedimentitalea</taxon>
    </lineage>
</organism>
<evidence type="ECO:0000256" key="5">
    <source>
        <dbReference type="ARBA" id="ARBA00022691"/>
    </source>
</evidence>
<dbReference type="Gene3D" id="3.40.50.150">
    <property type="entry name" value="Vaccinia Virus protein VP39"/>
    <property type="match status" value="1"/>
</dbReference>
<dbReference type="Pfam" id="PF10672">
    <property type="entry name" value="Methyltrans_SAM"/>
    <property type="match status" value="1"/>
</dbReference>
<evidence type="ECO:0000259" key="8">
    <source>
        <dbReference type="Pfam" id="PF17785"/>
    </source>
</evidence>
<dbReference type="PANTHER" id="PTHR42873:SF1">
    <property type="entry name" value="S-ADENOSYLMETHIONINE-DEPENDENT METHYLTRANSFERASE DOMAIN-CONTAINING PROTEIN"/>
    <property type="match status" value="1"/>
</dbReference>
<dbReference type="RefSeq" id="WP_199026044.1">
    <property type="nucleotide sequence ID" value="NZ_JAELVR010000012.1"/>
</dbReference>
<dbReference type="EMBL" id="JAELVR010000012">
    <property type="protein sequence ID" value="MBJ6373167.1"/>
    <property type="molecule type" value="Genomic_DNA"/>
</dbReference>
<keyword evidence="10" id="KW-1185">Reference proteome</keyword>
<evidence type="ECO:0000256" key="6">
    <source>
        <dbReference type="ARBA" id="ARBA00038091"/>
    </source>
</evidence>
<keyword evidence="5" id="KW-0949">S-adenosyl-L-methionine</keyword>
<dbReference type="InterPro" id="IPR015947">
    <property type="entry name" value="PUA-like_sf"/>
</dbReference>
<accession>A0A8J7IWY0</accession>
<dbReference type="PANTHER" id="PTHR42873">
    <property type="entry name" value="RIBOSOMAL RNA LARGE SUBUNIT METHYLTRANSFERASE"/>
    <property type="match status" value="1"/>
</dbReference>
<sequence>MTPAPQPDDRPRVRLKPKINARGLRHGFPWVYANELVTDRRTRSLQPGTLAVLEDDARAPLGLVSVNPNSRIICRMIDRDPAAEVDVAWFAERLQRALDLRARLYDAPFYRLAHAEADGLPGVVIDRFGDVAVVQPNAAWAEVHLAAMTRALVEVTGVATVLKNAGGRTRGLEGLDDVSGVLHGQAPDRPVPVPMNGAIYMADLTGGQKTGLFFDQRPNHAFAARLAPGARVLDVFSHVGGFALAALAHGAASALVVDGSAAALDLARAGAEASGVGNRFQTRQGDAFETLAALQEEGAQFDFAICDPPAFAPARSALEAGLRAYERIARLAAPLVAPGGYLVLCSCSHAADLERFRTACTRGIGRAGRQAQLLHTGFAGPDHPQLPQLGESGYLKALVFRL</sequence>
<protein>
    <submittedName>
        <fullName evidence="9">Class I SAM-dependent rRNA methyltransferase</fullName>
    </submittedName>
</protein>
<dbReference type="InterPro" id="IPR029063">
    <property type="entry name" value="SAM-dependent_MTases_sf"/>
</dbReference>
<evidence type="ECO:0000259" key="7">
    <source>
        <dbReference type="Pfam" id="PF10672"/>
    </source>
</evidence>
<dbReference type="CDD" id="cd11572">
    <property type="entry name" value="RlmI_M_like"/>
    <property type="match status" value="1"/>
</dbReference>
<dbReference type="Gene3D" id="2.30.130.10">
    <property type="entry name" value="PUA domain"/>
    <property type="match status" value="1"/>
</dbReference>
<evidence type="ECO:0000256" key="1">
    <source>
        <dbReference type="ARBA" id="ARBA00004496"/>
    </source>
</evidence>
<dbReference type="Pfam" id="PF17785">
    <property type="entry name" value="PUA_3"/>
    <property type="match status" value="1"/>
</dbReference>
<dbReference type="InterPro" id="IPR041532">
    <property type="entry name" value="RlmI-like_PUA"/>
</dbReference>
<evidence type="ECO:0000256" key="3">
    <source>
        <dbReference type="ARBA" id="ARBA00022603"/>
    </source>
</evidence>
<keyword evidence="4" id="KW-0808">Transferase</keyword>
<name>A0A8J7IWY0_9RHOB</name>
<evidence type="ECO:0000256" key="4">
    <source>
        <dbReference type="ARBA" id="ARBA00022679"/>
    </source>
</evidence>
<dbReference type="CDD" id="cd02440">
    <property type="entry name" value="AdoMet_MTases"/>
    <property type="match status" value="1"/>
</dbReference>
<dbReference type="InterPro" id="IPR019614">
    <property type="entry name" value="SAM-dep_methyl-trfase"/>
</dbReference>
<keyword evidence="2" id="KW-0963">Cytoplasm</keyword>
<dbReference type="NCBIfam" id="NF046099">
    <property type="entry name" value="RSP_2647_MTase"/>
    <property type="match status" value="1"/>
</dbReference>
<reference evidence="9" key="1">
    <citation type="submission" date="2020-12" db="EMBL/GenBank/DDBJ databases">
        <title>Sedimentitalea sp. nov., isolated from sand in Incheon.</title>
        <authorList>
            <person name="Kim W."/>
        </authorList>
    </citation>
    <scope>NUCLEOTIDE SEQUENCE</scope>
    <source>
        <strain evidence="9">CAU 1593</strain>
    </source>
</reference>
<dbReference type="GO" id="GO:0032259">
    <property type="term" value="P:methylation"/>
    <property type="evidence" value="ECO:0007669"/>
    <property type="project" value="UniProtKB-KW"/>
</dbReference>
<dbReference type="AlphaFoldDB" id="A0A8J7IWY0"/>